<dbReference type="AlphaFoldDB" id="A0A1F8F0U5"/>
<keyword evidence="1" id="KW-0175">Coiled coil</keyword>
<evidence type="ECO:0000256" key="1">
    <source>
        <dbReference type="SAM" id="Coils"/>
    </source>
</evidence>
<comment type="caution">
    <text evidence="2">The sequence shown here is derived from an EMBL/GenBank/DDBJ whole genome shotgun (WGS) entry which is preliminary data.</text>
</comment>
<feature type="coiled-coil region" evidence="1">
    <location>
        <begin position="52"/>
        <end position="86"/>
    </location>
</feature>
<accession>A0A1F8F0U5</accession>
<organism evidence="2 3">
    <name type="scientific">Candidatus Yanofskybacteria bacterium RIFCSPHIGHO2_02_FULL_38_22b</name>
    <dbReference type="NCBI Taxonomy" id="1802673"/>
    <lineage>
        <taxon>Bacteria</taxon>
        <taxon>Candidatus Yanofskyibacteriota</taxon>
    </lineage>
</organism>
<evidence type="ECO:0000313" key="2">
    <source>
        <dbReference type="EMBL" id="OGN06318.1"/>
    </source>
</evidence>
<dbReference type="EMBL" id="MGJN01000020">
    <property type="protein sequence ID" value="OGN06318.1"/>
    <property type="molecule type" value="Genomic_DNA"/>
</dbReference>
<evidence type="ECO:0000313" key="3">
    <source>
        <dbReference type="Proteomes" id="UP000176834"/>
    </source>
</evidence>
<dbReference type="Proteomes" id="UP000176834">
    <property type="component" value="Unassembled WGS sequence"/>
</dbReference>
<gene>
    <name evidence="2" type="ORF">A3B86_04345</name>
</gene>
<sequence length="639" mass="71634">METMQHAFKNVGTGRGQSATKRAANELKPVPTPAQFKAMVESRLARLRQRTTQQADEEVTEYIAALKGQEEEVLSAIEQENELKETFRQGTVDRTDADRRIAEYTALKNEIQGQLRQYAGDPEYAQAYQDASQLMNTRRQAQAAADQIAEDHRRAYEGTEDRPQPYGKGTADVINADVESAVASNFVVKTEKGETATFTWKGVGYRSVRPADSIVSAPALELANFIGESQKFRNERNDEVENRVRCDGFLISFKSEPDGKGGKLPSELDLIQEEVGVFVKTLTALCAGKGEKTLVRLPDRQGEVLLERVAPGSSDAFLTRATNARVADQLFYWDDRNNPGARAKRKMYAINLNDLTFENVRPGWFGDAMAEQIRREAQSQENWKRADGLRDVSQVKYLIPANGLAYLREVGTCVVDARPTLMIGGREHQHELTLHIIGLDNDEFQVTEFVPGTVERLDPAKTWLVPAIEKPQPRRLLREVAEWKEVVKANSWSDRDWQVNREAAQRGAVAITRENQNDFWGINEGEGKDGFYTVRGNARGRFLENDSVGRPQFEQHAAGFIVQRTSSETDQPMLEIVWHVPYGKSAEIAKGNRGKLPLANIPNQIRGVLGNVYYLVNRTKGGPRVATPAHLIPVKQVKE</sequence>
<proteinExistence type="predicted"/>
<name>A0A1F8F0U5_9BACT</name>
<reference evidence="2 3" key="1">
    <citation type="journal article" date="2016" name="Nat. Commun.">
        <title>Thousands of microbial genomes shed light on interconnected biogeochemical processes in an aquifer system.</title>
        <authorList>
            <person name="Anantharaman K."/>
            <person name="Brown C.T."/>
            <person name="Hug L.A."/>
            <person name="Sharon I."/>
            <person name="Castelle C.J."/>
            <person name="Probst A.J."/>
            <person name="Thomas B.C."/>
            <person name="Singh A."/>
            <person name="Wilkins M.J."/>
            <person name="Karaoz U."/>
            <person name="Brodie E.L."/>
            <person name="Williams K.H."/>
            <person name="Hubbard S.S."/>
            <person name="Banfield J.F."/>
        </authorList>
    </citation>
    <scope>NUCLEOTIDE SEQUENCE [LARGE SCALE GENOMIC DNA]</scope>
</reference>
<protein>
    <submittedName>
        <fullName evidence="2">Uncharacterized protein</fullName>
    </submittedName>
</protein>